<dbReference type="STRING" id="573061.Clocel_3245"/>
<dbReference type="RefSeq" id="WP_010073318.1">
    <property type="nucleotide sequence ID" value="NC_014393.1"/>
</dbReference>
<dbReference type="KEGG" id="ccb:Clocel_3245"/>
<name>D9SUH6_CLOC7</name>
<organism evidence="2 3">
    <name type="scientific">Clostridium cellulovorans (strain ATCC 35296 / DSM 3052 / OCM 3 / 743B)</name>
    <dbReference type="NCBI Taxonomy" id="573061"/>
    <lineage>
        <taxon>Bacteria</taxon>
        <taxon>Bacillati</taxon>
        <taxon>Bacillota</taxon>
        <taxon>Clostridia</taxon>
        <taxon>Eubacteriales</taxon>
        <taxon>Clostridiaceae</taxon>
        <taxon>Clostridium</taxon>
    </lineage>
</organism>
<protein>
    <submittedName>
        <fullName evidence="2">Peptidase C60 sortase A and B</fullName>
    </submittedName>
</protein>
<keyword evidence="3" id="KW-1185">Reference proteome</keyword>
<dbReference type="eggNOG" id="COG4509">
    <property type="taxonomic scope" value="Bacteria"/>
</dbReference>
<dbReference type="SUPFAM" id="SSF63817">
    <property type="entry name" value="Sortase"/>
    <property type="match status" value="1"/>
</dbReference>
<dbReference type="OrthoDB" id="9806013at2"/>
<dbReference type="HOGENOM" id="CLU_034078_1_0_9"/>
<evidence type="ECO:0000313" key="2">
    <source>
        <dbReference type="EMBL" id="ADL52931.1"/>
    </source>
</evidence>
<feature type="active site" description="Proton donor/acceptor" evidence="1">
    <location>
        <position position="144"/>
    </location>
</feature>
<proteinExistence type="predicted"/>
<gene>
    <name evidence="2" type="ordered locus">Clocel_3245</name>
</gene>
<evidence type="ECO:0000313" key="3">
    <source>
        <dbReference type="Proteomes" id="UP000002730"/>
    </source>
</evidence>
<dbReference type="EMBL" id="CP002160">
    <property type="protein sequence ID" value="ADL52931.1"/>
    <property type="molecule type" value="Genomic_DNA"/>
</dbReference>
<dbReference type="Proteomes" id="UP000002730">
    <property type="component" value="Chromosome"/>
</dbReference>
<accession>D9SUH6</accession>
<dbReference type="InterPro" id="IPR009835">
    <property type="entry name" value="SrtB"/>
</dbReference>
<evidence type="ECO:0000256" key="1">
    <source>
        <dbReference type="PIRSR" id="PIRSR605754-1"/>
    </source>
</evidence>
<dbReference type="AlphaFoldDB" id="D9SUH6"/>
<dbReference type="Gene3D" id="2.40.260.10">
    <property type="entry name" value="Sortase"/>
    <property type="match status" value="1"/>
</dbReference>
<reference evidence="2 3" key="1">
    <citation type="submission" date="2010-08" db="EMBL/GenBank/DDBJ databases">
        <title>Complete sequence of Clostridium cellulovorans 743B.</title>
        <authorList>
            <consortium name="US DOE Joint Genome Institute"/>
            <person name="Lucas S."/>
            <person name="Copeland A."/>
            <person name="Lapidus A."/>
            <person name="Cheng J.-F."/>
            <person name="Bruce D."/>
            <person name="Goodwin L."/>
            <person name="Pitluck S."/>
            <person name="Chertkov O."/>
            <person name="Detter J.C."/>
            <person name="Han C."/>
            <person name="Tapia R."/>
            <person name="Land M."/>
            <person name="Hauser L."/>
            <person name="Chang Y.-J."/>
            <person name="Jeffries C."/>
            <person name="Kyrpides N."/>
            <person name="Ivanova N."/>
            <person name="Mikhailova N."/>
            <person name="Hemme C.L."/>
            <person name="Woyke T."/>
        </authorList>
    </citation>
    <scope>NUCLEOTIDE SEQUENCE [LARGE SCALE GENOMIC DNA]</scope>
    <source>
        <strain evidence="3">ATCC 35296 / DSM 3052 / OCM 3 / 743B</strain>
    </source>
</reference>
<dbReference type="GO" id="GO:0016787">
    <property type="term" value="F:hydrolase activity"/>
    <property type="evidence" value="ECO:0007669"/>
    <property type="project" value="UniProtKB-KW"/>
</dbReference>
<sequence length="261" mass="30623">MRRSITVFLGTIAIVSLIIASTIFIQSQYDKRHLQEIVDGLKVYMNQDYEDERTEVKSQDSQSKYKVIYDKNPDFVGWIKIEDTKIDYPIMQTMEDENYYLNKGFDKEENENGSLILDTDSVIGVGKKESYHIKPSTNLIIHGHNMNSGEMFGKLSFFQEQEYCNTHSIIELDTIYEHREYQICAVFLSKVYKKSEEVFKYYKFFQANSEEEFNDFYTNIKRLSLFDTGVTAEYRDEFITLSTCAYHVEDGRLGVVGKRIQ</sequence>
<feature type="active site" description="Acyl-thioester intermediate" evidence="1">
    <location>
        <position position="244"/>
    </location>
</feature>
<dbReference type="CDD" id="cd05826">
    <property type="entry name" value="Sortase_B"/>
    <property type="match status" value="1"/>
</dbReference>
<dbReference type="InterPro" id="IPR023365">
    <property type="entry name" value="Sortase_dom-sf"/>
</dbReference>